<evidence type="ECO:0000313" key="6">
    <source>
        <dbReference type="EMBL" id="KAF2890222.1"/>
    </source>
</evidence>
<dbReference type="GO" id="GO:0006508">
    <property type="term" value="P:proteolysis"/>
    <property type="evidence" value="ECO:0007669"/>
    <property type="project" value="UniProtKB-KW"/>
</dbReference>
<dbReference type="InterPro" id="IPR043504">
    <property type="entry name" value="Peptidase_S1_PA_chymotrypsin"/>
</dbReference>
<accession>A0A8K0CRY1</accession>
<dbReference type="PANTHER" id="PTHR24276">
    <property type="entry name" value="POLYSERASE-RELATED"/>
    <property type="match status" value="1"/>
</dbReference>
<evidence type="ECO:0000313" key="7">
    <source>
        <dbReference type="Proteomes" id="UP000801492"/>
    </source>
</evidence>
<reference evidence="6" key="1">
    <citation type="submission" date="2019-08" db="EMBL/GenBank/DDBJ databases">
        <title>The genome of the North American firefly Photinus pyralis.</title>
        <authorList>
            <consortium name="Photinus pyralis genome working group"/>
            <person name="Fallon T.R."/>
            <person name="Sander Lower S.E."/>
            <person name="Weng J.-K."/>
        </authorList>
    </citation>
    <scope>NUCLEOTIDE SEQUENCE</scope>
    <source>
        <strain evidence="6">TRF0915ILg1</strain>
        <tissue evidence="6">Whole body</tissue>
    </source>
</reference>
<dbReference type="Gene3D" id="2.40.10.10">
    <property type="entry name" value="Trypsin-like serine proteases"/>
    <property type="match status" value="1"/>
</dbReference>
<keyword evidence="7" id="KW-1185">Reference proteome</keyword>
<keyword evidence="1" id="KW-0645">Protease</keyword>
<keyword evidence="3" id="KW-0720">Serine protease</keyword>
<dbReference type="PANTHER" id="PTHR24276:SF98">
    <property type="entry name" value="FI18310P1-RELATED"/>
    <property type="match status" value="1"/>
</dbReference>
<name>A0A8K0CRY1_IGNLU</name>
<proteinExistence type="predicted"/>
<sequence>MWSSHSNYNQRFSSYYVSAMIAFISKLEMCNTNLTGVSVLHHKLDYQSENEFRSNIITHPWMAAFLILPEHIFIGTASIITKSWTITTAYSVEKAANYPLTKKGFRGGSTFWNKGGYYHFAIKIIPHEKFDPYTLDYNIALIAVSYPFSNPNEVPIPLAGSRFGLVEDKFAEVVGWAILNDTSYLSDFLLHSKVALISTTVCRRTLNKY</sequence>
<protein>
    <recommendedName>
        <fullName evidence="5">Peptidase S1 domain-containing protein</fullName>
    </recommendedName>
</protein>
<dbReference type="InterPro" id="IPR001254">
    <property type="entry name" value="Trypsin_dom"/>
</dbReference>
<gene>
    <name evidence="6" type="ORF">ILUMI_15951</name>
</gene>
<feature type="domain" description="Peptidase S1" evidence="5">
    <location>
        <begin position="54"/>
        <end position="205"/>
    </location>
</feature>
<comment type="caution">
    <text evidence="6">The sequence shown here is derived from an EMBL/GenBank/DDBJ whole genome shotgun (WGS) entry which is preliminary data.</text>
</comment>
<dbReference type="GO" id="GO:0004252">
    <property type="term" value="F:serine-type endopeptidase activity"/>
    <property type="evidence" value="ECO:0007669"/>
    <property type="project" value="InterPro"/>
</dbReference>
<keyword evidence="4" id="KW-1015">Disulfide bond</keyword>
<dbReference type="OrthoDB" id="6712181at2759"/>
<dbReference type="SUPFAM" id="SSF50494">
    <property type="entry name" value="Trypsin-like serine proteases"/>
    <property type="match status" value="1"/>
</dbReference>
<organism evidence="6 7">
    <name type="scientific">Ignelater luminosus</name>
    <name type="common">Cucubano</name>
    <name type="synonym">Pyrophorus luminosus</name>
    <dbReference type="NCBI Taxonomy" id="2038154"/>
    <lineage>
        <taxon>Eukaryota</taxon>
        <taxon>Metazoa</taxon>
        <taxon>Ecdysozoa</taxon>
        <taxon>Arthropoda</taxon>
        <taxon>Hexapoda</taxon>
        <taxon>Insecta</taxon>
        <taxon>Pterygota</taxon>
        <taxon>Neoptera</taxon>
        <taxon>Endopterygota</taxon>
        <taxon>Coleoptera</taxon>
        <taxon>Polyphaga</taxon>
        <taxon>Elateriformia</taxon>
        <taxon>Elateroidea</taxon>
        <taxon>Elateridae</taxon>
        <taxon>Agrypninae</taxon>
        <taxon>Pyrophorini</taxon>
        <taxon>Ignelater</taxon>
    </lineage>
</organism>
<evidence type="ECO:0000259" key="5">
    <source>
        <dbReference type="Pfam" id="PF00089"/>
    </source>
</evidence>
<evidence type="ECO:0000256" key="4">
    <source>
        <dbReference type="ARBA" id="ARBA00023157"/>
    </source>
</evidence>
<dbReference type="Pfam" id="PF00089">
    <property type="entry name" value="Trypsin"/>
    <property type="match status" value="1"/>
</dbReference>
<keyword evidence="2" id="KW-0378">Hydrolase</keyword>
<evidence type="ECO:0000256" key="3">
    <source>
        <dbReference type="ARBA" id="ARBA00022825"/>
    </source>
</evidence>
<dbReference type="InterPro" id="IPR009003">
    <property type="entry name" value="Peptidase_S1_PA"/>
</dbReference>
<dbReference type="EMBL" id="VTPC01056365">
    <property type="protein sequence ID" value="KAF2890222.1"/>
    <property type="molecule type" value="Genomic_DNA"/>
</dbReference>
<dbReference type="Proteomes" id="UP000801492">
    <property type="component" value="Unassembled WGS sequence"/>
</dbReference>
<dbReference type="InterPro" id="IPR050430">
    <property type="entry name" value="Peptidase_S1"/>
</dbReference>
<evidence type="ECO:0000256" key="2">
    <source>
        <dbReference type="ARBA" id="ARBA00022801"/>
    </source>
</evidence>
<dbReference type="AlphaFoldDB" id="A0A8K0CRY1"/>
<evidence type="ECO:0000256" key="1">
    <source>
        <dbReference type="ARBA" id="ARBA00022670"/>
    </source>
</evidence>